<dbReference type="RefSeq" id="WP_187070230.1">
    <property type="nucleotide sequence ID" value="NZ_JACRYL010000003.1"/>
</dbReference>
<dbReference type="Gene3D" id="2.60.120.1440">
    <property type="match status" value="1"/>
</dbReference>
<keyword evidence="1" id="KW-0472">Membrane</keyword>
<keyword evidence="1" id="KW-0812">Transmembrane</keyword>
<dbReference type="InterPro" id="IPR012373">
    <property type="entry name" value="Ferrdict_sens_TM"/>
</dbReference>
<keyword evidence="5" id="KW-1185">Reference proteome</keyword>
<dbReference type="PANTHER" id="PTHR30273:SF2">
    <property type="entry name" value="PROTEIN FECR"/>
    <property type="match status" value="1"/>
</dbReference>
<evidence type="ECO:0000259" key="3">
    <source>
        <dbReference type="Pfam" id="PF16344"/>
    </source>
</evidence>
<evidence type="ECO:0000256" key="1">
    <source>
        <dbReference type="SAM" id="Phobius"/>
    </source>
</evidence>
<feature type="domain" description="Protein FecR C-terminal" evidence="3">
    <location>
        <begin position="326"/>
        <end position="392"/>
    </location>
</feature>
<dbReference type="Proteomes" id="UP000652755">
    <property type="component" value="Unassembled WGS sequence"/>
</dbReference>
<comment type="caution">
    <text evidence="4">The sequence shown here is derived from an EMBL/GenBank/DDBJ whole genome shotgun (WGS) entry which is preliminary data.</text>
</comment>
<dbReference type="Pfam" id="PF16344">
    <property type="entry name" value="FecR_C"/>
    <property type="match status" value="1"/>
</dbReference>
<reference evidence="4 5" key="1">
    <citation type="submission" date="2020-08" db="EMBL/GenBank/DDBJ databases">
        <authorList>
            <person name="Sun Q."/>
            <person name="Inoue M."/>
        </authorList>
    </citation>
    <scope>NUCLEOTIDE SEQUENCE [LARGE SCALE GENOMIC DNA]</scope>
    <source>
        <strain evidence="4 5">CCM 8938</strain>
    </source>
</reference>
<evidence type="ECO:0000313" key="5">
    <source>
        <dbReference type="Proteomes" id="UP000652755"/>
    </source>
</evidence>
<proteinExistence type="predicted"/>
<dbReference type="Pfam" id="PF04773">
    <property type="entry name" value="FecR"/>
    <property type="match status" value="1"/>
</dbReference>
<accession>A0ABR7KNV2</accession>
<dbReference type="InterPro" id="IPR006860">
    <property type="entry name" value="FecR"/>
</dbReference>
<evidence type="ECO:0000313" key="4">
    <source>
        <dbReference type="EMBL" id="MBC6109750.1"/>
    </source>
</evidence>
<feature type="domain" description="FecR protein" evidence="2">
    <location>
        <begin position="186"/>
        <end position="280"/>
    </location>
</feature>
<protein>
    <submittedName>
        <fullName evidence="4">FecR family protein</fullName>
    </submittedName>
</protein>
<evidence type="ECO:0000259" key="2">
    <source>
        <dbReference type="Pfam" id="PF04773"/>
    </source>
</evidence>
<dbReference type="PANTHER" id="PTHR30273">
    <property type="entry name" value="PERIPLASMIC SIGNAL SENSOR AND SIGMA FACTOR ACTIVATOR FECR-RELATED"/>
    <property type="match status" value="1"/>
</dbReference>
<sequence length="394" mass="44189">MQEKPYNERLEMLAEKWLNGSITSNEEQEFADWYNHFNDECEIVIDKQFAKDELTLKARIASKINERISNLYKIEVPVRVKIINQIWFKYASAACILIALSIGTYFLVLNKSKTVISPGNSLVKDIQPGGNKAILTLSNGTQVVLDSANNGKLAQQGNGEINKLNDGHIAYNNLNDANKEVVFNSLSTPKGGQYQLSLPDGTQVWLNSASSIKYPTSFKGKERVVEITGEAYFEVAKNKAMPFKVQVNQSVVEVLGTHFNVNAYADEASTKTTLLEGSVKVEELQSHQFKLIKPGQQVQLLKTGSSMLVNNNVDIDQIMAWKIGFFEFSNTDLPTIMRQIGRWYNVDVEFKGAINSEEFGGRISKNLPLSKVLKLLETNGIKFKLEEKRLIVNP</sequence>
<name>A0ABR7KNV2_9SPHI</name>
<gene>
    <name evidence="4" type="ORF">H7U22_04880</name>
</gene>
<organism evidence="4 5">
    <name type="scientific">Pedobacter fastidiosus</name>
    <dbReference type="NCBI Taxonomy" id="2765361"/>
    <lineage>
        <taxon>Bacteria</taxon>
        <taxon>Pseudomonadati</taxon>
        <taxon>Bacteroidota</taxon>
        <taxon>Sphingobacteriia</taxon>
        <taxon>Sphingobacteriales</taxon>
        <taxon>Sphingobacteriaceae</taxon>
        <taxon>Pedobacter</taxon>
    </lineage>
</organism>
<dbReference type="Gene3D" id="3.55.50.30">
    <property type="match status" value="1"/>
</dbReference>
<dbReference type="InterPro" id="IPR032508">
    <property type="entry name" value="FecR_C"/>
</dbReference>
<dbReference type="EMBL" id="JACRYL010000003">
    <property type="protein sequence ID" value="MBC6109750.1"/>
    <property type="molecule type" value="Genomic_DNA"/>
</dbReference>
<feature type="transmembrane region" description="Helical" evidence="1">
    <location>
        <begin position="87"/>
        <end position="108"/>
    </location>
</feature>
<keyword evidence="1" id="KW-1133">Transmembrane helix</keyword>